<feature type="domain" description="Aerobactin siderophore biosynthesis IucA/IucC-like C-terminal" evidence="5">
    <location>
        <begin position="458"/>
        <end position="633"/>
    </location>
</feature>
<evidence type="ECO:0000313" key="6">
    <source>
        <dbReference type="EMBL" id="MFD1459891.1"/>
    </source>
</evidence>
<dbReference type="RefSeq" id="WP_229522758.1">
    <property type="nucleotide sequence ID" value="NZ_JAFFQR010000008.1"/>
</dbReference>
<dbReference type="PANTHER" id="PTHR34384">
    <property type="entry name" value="L-2,3-DIAMINOPROPANOATE--CITRATE LIGASE"/>
    <property type="match status" value="1"/>
</dbReference>
<dbReference type="InterPro" id="IPR022770">
    <property type="entry name" value="IucA/IucC-like_C"/>
</dbReference>
<comment type="similarity">
    <text evidence="2">Belongs to the IucA/IucC family.</text>
</comment>
<dbReference type="PANTHER" id="PTHR34384:SF5">
    <property type="entry name" value="L-2,3-DIAMINOPROPANOATE--CITRATE LIGASE"/>
    <property type="match status" value="1"/>
</dbReference>
<sequence length="658" mass="75619">MLIQSMETFAAAKERPQSRIWAEQATLRALVNSYLRETRQFDPRFDPRIDGQAQEMRVILPQLGRQIGGTLDHFSVTGQHVYGNDWYEVEEEGDRRWLGIEEVMQRLLDELGHRANPEQREVEQQNMKQRIHNSLHKMTLFMDRHLKLASGSTSTGSSQEVHLMYVDSEQSLLMGHPFHPYPKSTEGFMEDELPLYSPEMSAVFQLFYFAVHQDHVQEEWLGEQHRRDAIDPSVRLRAQRQWGEELEHFCILPMHPWQAEHVLHQPHIQSLILERRLIPMGVLGPAFYPTSSIRTVWNVETGNGYKLPLHVRITNLVRDNTQEQARRTLDAAKVIHHLAGEWSSYVQSDALKVLTETGYTRVCFKPDKETEGLGNSDAKYDTGQESESDPVAIKKAVHELEQLSDQLTVLYRPMDVNPESTYVMASLLEPLPGEQEPRLIGVIRDHSPAEAREQPSLSAWLERYLHVSMVPMLRLLAVKGIAFEAHVQNSLLSLQDGWPECCYVRDLEGVSIVREQAETAGWVGSLISEDSPVLYDAQEPWLRTRYYFFVNHLGALIHALAVHQQHSEEEYWRVVRKVLKQLQTQIETQNAVRVQRKPVKDLQPDVHACARLATYIQDLLTDPTLPAKANFISCFQSKGDTPSFIPIPNPIHIREVTS</sequence>
<dbReference type="Pfam" id="PF04183">
    <property type="entry name" value="IucA_IucC"/>
    <property type="match status" value="1"/>
</dbReference>
<dbReference type="InterPro" id="IPR037455">
    <property type="entry name" value="LucA/IucC-like"/>
</dbReference>
<gene>
    <name evidence="6" type="ORF">ACFQ5D_00115</name>
</gene>
<dbReference type="Pfam" id="PF06276">
    <property type="entry name" value="FhuF"/>
    <property type="match status" value="1"/>
</dbReference>
<comment type="caution">
    <text evidence="6">The sequence shown here is derived from an EMBL/GenBank/DDBJ whole genome shotgun (WGS) entry which is preliminary data.</text>
</comment>
<dbReference type="Gene3D" id="1.10.510.40">
    <property type="match status" value="1"/>
</dbReference>
<evidence type="ECO:0000259" key="4">
    <source>
        <dbReference type="Pfam" id="PF04183"/>
    </source>
</evidence>
<organism evidence="6 7">
    <name type="scientific">Paenibacillus farraposensis</name>
    <dbReference type="NCBI Taxonomy" id="2807095"/>
    <lineage>
        <taxon>Bacteria</taxon>
        <taxon>Bacillati</taxon>
        <taxon>Bacillota</taxon>
        <taxon>Bacilli</taxon>
        <taxon>Bacillales</taxon>
        <taxon>Paenibacillaceae</taxon>
        <taxon>Paenibacillus</taxon>
    </lineage>
</organism>
<reference evidence="7" key="1">
    <citation type="journal article" date="2019" name="Int. J. Syst. Evol. Microbiol.">
        <title>The Global Catalogue of Microorganisms (GCM) 10K type strain sequencing project: providing services to taxonomists for standard genome sequencing and annotation.</title>
        <authorList>
            <consortium name="The Broad Institute Genomics Platform"/>
            <consortium name="The Broad Institute Genome Sequencing Center for Infectious Disease"/>
            <person name="Wu L."/>
            <person name="Ma J."/>
        </authorList>
    </citation>
    <scope>NUCLEOTIDE SEQUENCE [LARGE SCALE GENOMIC DNA]</scope>
    <source>
        <strain evidence="7">CCM 9147</strain>
    </source>
</reference>
<evidence type="ECO:0000259" key="5">
    <source>
        <dbReference type="Pfam" id="PF06276"/>
    </source>
</evidence>
<name>A0ABW4D973_9BACL</name>
<dbReference type="InterPro" id="IPR007310">
    <property type="entry name" value="Aerobactin_biosyn_IucA/IucC_N"/>
</dbReference>
<protein>
    <submittedName>
        <fullName evidence="6">IucA/IucC family protein</fullName>
    </submittedName>
</protein>
<dbReference type="Proteomes" id="UP001597340">
    <property type="component" value="Unassembled WGS sequence"/>
</dbReference>
<evidence type="ECO:0000256" key="1">
    <source>
        <dbReference type="ARBA" id="ARBA00004924"/>
    </source>
</evidence>
<feature type="region of interest" description="Disordered" evidence="3">
    <location>
        <begin position="368"/>
        <end position="387"/>
    </location>
</feature>
<evidence type="ECO:0000256" key="2">
    <source>
        <dbReference type="ARBA" id="ARBA00007832"/>
    </source>
</evidence>
<keyword evidence="7" id="KW-1185">Reference proteome</keyword>
<evidence type="ECO:0000313" key="7">
    <source>
        <dbReference type="Proteomes" id="UP001597340"/>
    </source>
</evidence>
<evidence type="ECO:0000256" key="3">
    <source>
        <dbReference type="SAM" id="MobiDB-lite"/>
    </source>
</evidence>
<dbReference type="EMBL" id="JBHTNZ010000001">
    <property type="protein sequence ID" value="MFD1459891.1"/>
    <property type="molecule type" value="Genomic_DNA"/>
</dbReference>
<comment type="pathway">
    <text evidence="1">Siderophore biosynthesis.</text>
</comment>
<accession>A0ABW4D973</accession>
<feature type="domain" description="Aerobactin siderophore biosynthesis IucA/IucC N-terminal" evidence="4">
    <location>
        <begin position="165"/>
        <end position="365"/>
    </location>
</feature>
<proteinExistence type="inferred from homology"/>